<dbReference type="Pfam" id="PF14226">
    <property type="entry name" value="DIOX_N"/>
    <property type="match status" value="1"/>
</dbReference>
<evidence type="ECO:0000313" key="7">
    <source>
        <dbReference type="EMBL" id="ONK76007.1"/>
    </source>
</evidence>
<evidence type="ECO:0000256" key="4">
    <source>
        <dbReference type="ARBA" id="ARBA00023004"/>
    </source>
</evidence>
<comment type="similarity">
    <text evidence="1 5">Belongs to the iron/ascorbate-dependent oxidoreductase family.</text>
</comment>
<dbReference type="InterPro" id="IPR044861">
    <property type="entry name" value="IPNS-like_FE2OG_OXY"/>
</dbReference>
<keyword evidence="3 5" id="KW-0560">Oxidoreductase</keyword>
<dbReference type="Proteomes" id="UP000243459">
    <property type="component" value="Chromosome 3"/>
</dbReference>
<dbReference type="SUPFAM" id="SSF51197">
    <property type="entry name" value="Clavaminate synthase-like"/>
    <property type="match status" value="1"/>
</dbReference>
<protein>
    <recommendedName>
        <fullName evidence="6">Fe2OG dioxygenase domain-containing protein</fullName>
    </recommendedName>
</protein>
<name>A0A5P1FF38_ASPOF</name>
<dbReference type="EMBL" id="CM007383">
    <property type="protein sequence ID" value="ONK76007.1"/>
    <property type="molecule type" value="Genomic_DNA"/>
</dbReference>
<dbReference type="PROSITE" id="PS51471">
    <property type="entry name" value="FE2OG_OXY"/>
    <property type="match status" value="1"/>
</dbReference>
<evidence type="ECO:0000256" key="5">
    <source>
        <dbReference type="RuleBase" id="RU003682"/>
    </source>
</evidence>
<dbReference type="InterPro" id="IPR026992">
    <property type="entry name" value="DIOX_N"/>
</dbReference>
<keyword evidence="4 5" id="KW-0408">Iron</keyword>
<reference evidence="8" key="1">
    <citation type="journal article" date="2017" name="Nat. Commun.">
        <title>The asparagus genome sheds light on the origin and evolution of a young Y chromosome.</title>
        <authorList>
            <person name="Harkess A."/>
            <person name="Zhou J."/>
            <person name="Xu C."/>
            <person name="Bowers J.E."/>
            <person name="Van der Hulst R."/>
            <person name="Ayyampalayam S."/>
            <person name="Mercati F."/>
            <person name="Riccardi P."/>
            <person name="McKain M.R."/>
            <person name="Kakrana A."/>
            <person name="Tang H."/>
            <person name="Ray J."/>
            <person name="Groenendijk J."/>
            <person name="Arikit S."/>
            <person name="Mathioni S.M."/>
            <person name="Nakano M."/>
            <person name="Shan H."/>
            <person name="Telgmann-Rauber A."/>
            <person name="Kanno A."/>
            <person name="Yue Z."/>
            <person name="Chen H."/>
            <person name="Li W."/>
            <person name="Chen Y."/>
            <person name="Xu X."/>
            <person name="Zhang Y."/>
            <person name="Luo S."/>
            <person name="Chen H."/>
            <person name="Gao J."/>
            <person name="Mao Z."/>
            <person name="Pires J.C."/>
            <person name="Luo M."/>
            <person name="Kudrna D."/>
            <person name="Wing R.A."/>
            <person name="Meyers B.C."/>
            <person name="Yi K."/>
            <person name="Kong H."/>
            <person name="Lavrijsen P."/>
            <person name="Sunseri F."/>
            <person name="Falavigna A."/>
            <person name="Ye Y."/>
            <person name="Leebens-Mack J.H."/>
            <person name="Chen G."/>
        </authorList>
    </citation>
    <scope>NUCLEOTIDE SEQUENCE [LARGE SCALE GENOMIC DNA]</scope>
    <source>
        <strain evidence="8">cv. DH0086</strain>
    </source>
</reference>
<dbReference type="InterPro" id="IPR005123">
    <property type="entry name" value="Oxoglu/Fe-dep_dioxygenase_dom"/>
</dbReference>
<dbReference type="OMA" id="PNERGWT"/>
<evidence type="ECO:0000256" key="1">
    <source>
        <dbReference type="ARBA" id="ARBA00008056"/>
    </source>
</evidence>
<keyword evidence="2 5" id="KW-0479">Metal-binding</keyword>
<evidence type="ECO:0000313" key="8">
    <source>
        <dbReference type="Proteomes" id="UP000243459"/>
    </source>
</evidence>
<dbReference type="FunFam" id="2.60.120.330:FF:000012">
    <property type="entry name" value="Gibberellin 20 oxidase 1"/>
    <property type="match status" value="1"/>
</dbReference>
<feature type="domain" description="Fe2OG dioxygenase" evidence="6">
    <location>
        <begin position="187"/>
        <end position="288"/>
    </location>
</feature>
<dbReference type="Pfam" id="PF03171">
    <property type="entry name" value="2OG-FeII_Oxy"/>
    <property type="match status" value="1"/>
</dbReference>
<sequence length="445" mass="50358">MGLQLEPSFVQEAEHRPEPTISDAGAIPLVDLSSPPPTLIADIEAACRDWGFFQVVSHGVPLELLEGVQSMAKEFFSLPLEEKKRVQRDEENPVGYYDTERTQEVRDWKEVFDFTVKETFHIPVTEEDGRVRWREVRNQWPEHPPGMREACKEYRKAMEDLSFRLLELIALTLKLPPNRFNEFFKDTTSFIRLNHYPPCPSPDLALGVGRHKDAGALTVLAQDDVEGLDVKRKSDGKWVRVKPIPNSYIINIGDMVQVWSNDKYESPEHRVSVNSEKERFSIPFFFNPAYYTNIKPLDDLITEENPARYDEFNWGEFFMGRSNSNFKKLGVENTQIHHFKKKEQSLSSGGGHIVADHGNMGFQTVLNRKHVPGAVNGVQIQNLSPGADHIDSVHVAQVLEQVSGASVERIHSGLSGIVQNRSGAGCACTKSETKVLEFSQKFPGK</sequence>
<dbReference type="GO" id="GO:0016491">
    <property type="term" value="F:oxidoreductase activity"/>
    <property type="evidence" value="ECO:0007669"/>
    <property type="project" value="UniProtKB-KW"/>
</dbReference>
<proteinExistence type="inferred from homology"/>
<keyword evidence="8" id="KW-1185">Reference proteome</keyword>
<dbReference type="GO" id="GO:0046872">
    <property type="term" value="F:metal ion binding"/>
    <property type="evidence" value="ECO:0007669"/>
    <property type="project" value="UniProtKB-KW"/>
</dbReference>
<evidence type="ECO:0000256" key="2">
    <source>
        <dbReference type="ARBA" id="ARBA00022723"/>
    </source>
</evidence>
<dbReference type="InterPro" id="IPR050295">
    <property type="entry name" value="Plant_2OG-oxidoreductases"/>
</dbReference>
<dbReference type="AlphaFoldDB" id="A0A5P1FF38"/>
<organism evidence="7 8">
    <name type="scientific">Asparagus officinalis</name>
    <name type="common">Garden asparagus</name>
    <dbReference type="NCBI Taxonomy" id="4686"/>
    <lineage>
        <taxon>Eukaryota</taxon>
        <taxon>Viridiplantae</taxon>
        <taxon>Streptophyta</taxon>
        <taxon>Embryophyta</taxon>
        <taxon>Tracheophyta</taxon>
        <taxon>Spermatophyta</taxon>
        <taxon>Magnoliopsida</taxon>
        <taxon>Liliopsida</taxon>
        <taxon>Asparagales</taxon>
        <taxon>Asparagaceae</taxon>
        <taxon>Asparagoideae</taxon>
        <taxon>Asparagus</taxon>
    </lineage>
</organism>
<dbReference type="PRINTS" id="PR00682">
    <property type="entry name" value="IPNSYNTHASE"/>
</dbReference>
<dbReference type="InterPro" id="IPR027443">
    <property type="entry name" value="IPNS-like_sf"/>
</dbReference>
<gene>
    <name evidence="7" type="ORF">A4U43_C03F22860</name>
</gene>
<dbReference type="Gramene" id="ONK76007">
    <property type="protein sequence ID" value="ONK76007"/>
    <property type="gene ID" value="A4U43_C03F22860"/>
</dbReference>
<accession>A0A5P1FF38</accession>
<evidence type="ECO:0000256" key="3">
    <source>
        <dbReference type="ARBA" id="ARBA00023002"/>
    </source>
</evidence>
<dbReference type="Gene3D" id="2.60.120.330">
    <property type="entry name" value="B-lactam Antibiotic, Isopenicillin N Synthase, Chain"/>
    <property type="match status" value="1"/>
</dbReference>
<evidence type="ECO:0000259" key="6">
    <source>
        <dbReference type="PROSITE" id="PS51471"/>
    </source>
</evidence>
<dbReference type="PANTHER" id="PTHR47991">
    <property type="entry name" value="OXOGLUTARATE/IRON-DEPENDENT DIOXYGENASE"/>
    <property type="match status" value="1"/>
</dbReference>